<evidence type="ECO:0000256" key="2">
    <source>
        <dbReference type="ARBA" id="ARBA00022679"/>
    </source>
</evidence>
<dbReference type="PANTHER" id="PTHR46098:SF1">
    <property type="entry name" value="TRNA (CYTOSINE(38)-C(5))-METHYLTRANSFERASE"/>
    <property type="match status" value="1"/>
</dbReference>
<dbReference type="Pfam" id="PF00145">
    <property type="entry name" value="DNA_methylase"/>
    <property type="match status" value="1"/>
</dbReference>
<dbReference type="GO" id="GO:0008168">
    <property type="term" value="F:methyltransferase activity"/>
    <property type="evidence" value="ECO:0007669"/>
    <property type="project" value="UniProtKB-KW"/>
</dbReference>
<keyword evidence="6" id="KW-1185">Reference proteome</keyword>
<dbReference type="GO" id="GO:0005634">
    <property type="term" value="C:nucleus"/>
    <property type="evidence" value="ECO:0007669"/>
    <property type="project" value="TreeGrafter"/>
</dbReference>
<dbReference type="InterPro" id="IPR050750">
    <property type="entry name" value="C5-MTase"/>
</dbReference>
<dbReference type="Gene3D" id="3.40.50.150">
    <property type="entry name" value="Vaccinia Virus protein VP39"/>
    <property type="match status" value="1"/>
</dbReference>
<dbReference type="PANTHER" id="PTHR46098">
    <property type="entry name" value="TRNA (CYTOSINE(38)-C(5))-METHYLTRANSFERASE"/>
    <property type="match status" value="1"/>
</dbReference>
<feature type="domain" description="Diacylglycerol kinase accessory" evidence="4">
    <location>
        <begin position="185"/>
        <end position="306"/>
    </location>
</feature>
<dbReference type="AlphaFoldDB" id="A0A4Y7JLC0"/>
<name>A0A4Y7JLC0_PAPSO</name>
<evidence type="ECO:0000256" key="3">
    <source>
        <dbReference type="ARBA" id="ARBA00022691"/>
    </source>
</evidence>
<dbReference type="GO" id="GO:0007200">
    <property type="term" value="P:phospholipase C-activating G protein-coupled receptor signaling pathway"/>
    <property type="evidence" value="ECO:0007669"/>
    <property type="project" value="InterPro"/>
</dbReference>
<protein>
    <recommendedName>
        <fullName evidence="4">Diacylglycerol kinase accessory domain-containing protein</fullName>
    </recommendedName>
</protein>
<reference evidence="5 6" key="1">
    <citation type="journal article" date="2018" name="Science">
        <title>The opium poppy genome and morphinan production.</title>
        <authorList>
            <person name="Guo L."/>
            <person name="Winzer T."/>
            <person name="Yang X."/>
            <person name="Li Y."/>
            <person name="Ning Z."/>
            <person name="He Z."/>
            <person name="Teodor R."/>
            <person name="Lu Y."/>
            <person name="Bowser T.A."/>
            <person name="Graham I.A."/>
            <person name="Ye K."/>
        </authorList>
    </citation>
    <scope>NUCLEOTIDE SEQUENCE [LARGE SCALE GENOMIC DNA]</scope>
    <source>
        <strain evidence="6">cv. HN1</strain>
        <tissue evidence="5">Leaves</tissue>
    </source>
</reference>
<keyword evidence="3" id="KW-0949">S-adenosyl-L-methionine</keyword>
<dbReference type="SMART" id="SM00045">
    <property type="entry name" value="DAGKa"/>
    <property type="match status" value="1"/>
</dbReference>
<evidence type="ECO:0000313" key="5">
    <source>
        <dbReference type="EMBL" id="RZC61366.1"/>
    </source>
</evidence>
<dbReference type="EMBL" id="CM010719">
    <property type="protein sequence ID" value="RZC61366.1"/>
    <property type="molecule type" value="Genomic_DNA"/>
</dbReference>
<keyword evidence="1" id="KW-0489">Methyltransferase</keyword>
<dbReference type="InterPro" id="IPR000756">
    <property type="entry name" value="Diacylglycerol_kin_accessory"/>
</dbReference>
<dbReference type="Gramene" id="RZC61366">
    <property type="protein sequence ID" value="RZC61366"/>
    <property type="gene ID" value="C5167_023100"/>
</dbReference>
<dbReference type="SUPFAM" id="SSF53335">
    <property type="entry name" value="S-adenosyl-L-methionine-dependent methyltransferases"/>
    <property type="match status" value="1"/>
</dbReference>
<evidence type="ECO:0000259" key="4">
    <source>
        <dbReference type="SMART" id="SM00045"/>
    </source>
</evidence>
<evidence type="ECO:0000313" key="6">
    <source>
        <dbReference type="Proteomes" id="UP000316621"/>
    </source>
</evidence>
<gene>
    <name evidence="5" type="ORF">C5167_023100</name>
</gene>
<proteinExistence type="predicted"/>
<dbReference type="Pfam" id="PF00609">
    <property type="entry name" value="DAGK_acc"/>
    <property type="match status" value="1"/>
</dbReference>
<evidence type="ECO:0000256" key="1">
    <source>
        <dbReference type="ARBA" id="ARBA00022603"/>
    </source>
</evidence>
<dbReference type="SUPFAM" id="SSF111331">
    <property type="entry name" value="NAD kinase/diacylglycerol kinase-like"/>
    <property type="match status" value="1"/>
</dbReference>
<accession>A0A4Y7JLC0</accession>
<dbReference type="InterPro" id="IPR029063">
    <property type="entry name" value="SAM-dependent_MTases_sf"/>
</dbReference>
<dbReference type="Proteomes" id="UP000316621">
    <property type="component" value="Chromosome 5"/>
</dbReference>
<dbReference type="InterPro" id="IPR016064">
    <property type="entry name" value="NAD/diacylglycerol_kinase_sf"/>
</dbReference>
<dbReference type="GO" id="GO:0032259">
    <property type="term" value="P:methylation"/>
    <property type="evidence" value="ECO:0007669"/>
    <property type="project" value="UniProtKB-KW"/>
</dbReference>
<organism evidence="5 6">
    <name type="scientific">Papaver somniferum</name>
    <name type="common">Opium poppy</name>
    <dbReference type="NCBI Taxonomy" id="3469"/>
    <lineage>
        <taxon>Eukaryota</taxon>
        <taxon>Viridiplantae</taxon>
        <taxon>Streptophyta</taxon>
        <taxon>Embryophyta</taxon>
        <taxon>Tracheophyta</taxon>
        <taxon>Spermatophyta</taxon>
        <taxon>Magnoliopsida</taxon>
        <taxon>Ranunculales</taxon>
        <taxon>Papaveraceae</taxon>
        <taxon>Papaveroideae</taxon>
        <taxon>Papaver</taxon>
    </lineage>
</organism>
<dbReference type="GO" id="GO:0004143">
    <property type="term" value="F:ATP-dependent diacylglycerol kinase activity"/>
    <property type="evidence" value="ECO:0007669"/>
    <property type="project" value="InterPro"/>
</dbReference>
<keyword evidence="2" id="KW-0808">Transferase</keyword>
<sequence length="345" mass="38266">MEAVVEATMLESFDINDKENDVYEHDFGHRPYQKDSGDARAFSFLNILELIPKLSSPPLMLFVENVVGFETSDTRKQMVEMLKKTSFTAQEFILSPLQFGVPYSRPRYFCLVVLQTPKGLNGNGESCSGNTKLQVTPDGGEMNNKVDLKPNYQKVLSSNQGESQVLGIRQKYELIDLPPDTRPLLVFINKKSGDQRGQYTRATCEHPSESRSEVDGVDVGIPEDVQGVLIANIGSYMGGVNLWQNNDETDDNFDPQSMHDKMLEVVSISGMWHLGKLQAFMLKRASEEPLGHAAAIIADLLENAESNRVITSSQKGVLLQEMALRSHITIHSGGGFAHKNMGLEG</sequence>
<dbReference type="InterPro" id="IPR001525">
    <property type="entry name" value="C5_MeTfrase"/>
</dbReference>